<reference evidence="2" key="1">
    <citation type="submission" date="2022-08" db="EMBL/GenBank/DDBJ databases">
        <authorList>
            <person name="Kallberg Y."/>
            <person name="Tangrot J."/>
            <person name="Rosling A."/>
        </authorList>
    </citation>
    <scope>NUCLEOTIDE SEQUENCE</scope>
    <source>
        <strain evidence="2">Wild A</strain>
    </source>
</reference>
<protein>
    <submittedName>
        <fullName evidence="2">13131_t:CDS:1</fullName>
    </submittedName>
</protein>
<feature type="region of interest" description="Disordered" evidence="1">
    <location>
        <begin position="50"/>
        <end position="69"/>
    </location>
</feature>
<name>A0A9W4T3C6_9GLOM</name>
<keyword evidence="3" id="KW-1185">Reference proteome</keyword>
<dbReference type="AlphaFoldDB" id="A0A9W4T3C6"/>
<dbReference type="Proteomes" id="UP001153678">
    <property type="component" value="Unassembled WGS sequence"/>
</dbReference>
<accession>A0A9W4T3C6</accession>
<dbReference type="EMBL" id="CAMKVN010006668">
    <property type="protein sequence ID" value="CAI2190560.1"/>
    <property type="molecule type" value="Genomic_DNA"/>
</dbReference>
<evidence type="ECO:0000313" key="2">
    <source>
        <dbReference type="EMBL" id="CAI2190560.1"/>
    </source>
</evidence>
<evidence type="ECO:0000256" key="1">
    <source>
        <dbReference type="SAM" id="MobiDB-lite"/>
    </source>
</evidence>
<sequence length="91" mass="9948">MPSANSLASSSSSEIGSGSSLLILLFDLDYIKDSVDKHVQSLLNSLCWPKSNNNIESEESDPISEEDNDAKKSANGILVPWDDTISRFFLL</sequence>
<gene>
    <name evidence="2" type="ORF">FWILDA_LOCUS14637</name>
</gene>
<proteinExistence type="predicted"/>
<comment type="caution">
    <text evidence="2">The sequence shown here is derived from an EMBL/GenBank/DDBJ whole genome shotgun (WGS) entry which is preliminary data.</text>
</comment>
<feature type="compositionally biased region" description="Acidic residues" evidence="1">
    <location>
        <begin position="56"/>
        <end position="68"/>
    </location>
</feature>
<organism evidence="2 3">
    <name type="scientific">Funneliformis geosporum</name>
    <dbReference type="NCBI Taxonomy" id="1117311"/>
    <lineage>
        <taxon>Eukaryota</taxon>
        <taxon>Fungi</taxon>
        <taxon>Fungi incertae sedis</taxon>
        <taxon>Mucoromycota</taxon>
        <taxon>Glomeromycotina</taxon>
        <taxon>Glomeromycetes</taxon>
        <taxon>Glomerales</taxon>
        <taxon>Glomeraceae</taxon>
        <taxon>Funneliformis</taxon>
    </lineage>
</organism>
<evidence type="ECO:0000313" key="3">
    <source>
        <dbReference type="Proteomes" id="UP001153678"/>
    </source>
</evidence>